<comment type="catalytic activity">
    <reaction evidence="3">
        <text>a 5'-end (N(2),N(7)-dimethyl 5'-triphosphoguanosine)-ribonucleoside in snoRNA + S-adenosyl-L-methionine = a 5'-end (N(2),N(2),N(7)-trimethyl 5'-triphosphoguanosine)-ribonucleoside in snoRNA + S-adenosyl-L-homocysteine + H(+)</text>
        <dbReference type="Rhea" id="RHEA:78507"/>
        <dbReference type="Rhea" id="RHEA-COMP:19088"/>
        <dbReference type="Rhea" id="RHEA-COMP:19090"/>
        <dbReference type="ChEBI" id="CHEBI:15378"/>
        <dbReference type="ChEBI" id="CHEBI:57856"/>
        <dbReference type="ChEBI" id="CHEBI:59789"/>
        <dbReference type="ChEBI" id="CHEBI:167623"/>
        <dbReference type="ChEBI" id="CHEBI:172880"/>
    </reaction>
    <physiologicalReaction direction="left-to-right" evidence="3">
        <dbReference type="Rhea" id="RHEA:78508"/>
    </physiologicalReaction>
</comment>
<dbReference type="SUPFAM" id="SSF53335">
    <property type="entry name" value="S-adenosyl-L-methionine-dependent methyltransferases"/>
    <property type="match status" value="1"/>
</dbReference>
<evidence type="ECO:0000313" key="9">
    <source>
        <dbReference type="EMBL" id="OEU20629.1"/>
    </source>
</evidence>
<feature type="region of interest" description="Disordered" evidence="8">
    <location>
        <begin position="521"/>
        <end position="576"/>
    </location>
</feature>
<comment type="catalytic activity">
    <reaction evidence="6">
        <text>a 5'-end (N(7)-methyl 5'-triphosphoguanosine)-ribonucleoside in snRNA + S-adenosyl-L-methionine = a 5'-end (N(2),N(7)-dimethyl 5'-triphosphoguanosine)-ribonucleoside in snRNA + S-adenosyl-L-homocysteine + H(+)</text>
        <dbReference type="Rhea" id="RHEA:78471"/>
        <dbReference type="Rhea" id="RHEA-COMP:19085"/>
        <dbReference type="Rhea" id="RHEA-COMP:19087"/>
        <dbReference type="ChEBI" id="CHEBI:15378"/>
        <dbReference type="ChEBI" id="CHEBI:57856"/>
        <dbReference type="ChEBI" id="CHEBI:59789"/>
        <dbReference type="ChEBI" id="CHEBI:156461"/>
        <dbReference type="ChEBI" id="CHEBI:172880"/>
    </reaction>
    <physiologicalReaction direction="left-to-right" evidence="6">
        <dbReference type="Rhea" id="RHEA:78472"/>
    </physiologicalReaction>
</comment>
<name>A0A1E7FR43_9STRA</name>
<keyword evidence="10" id="KW-1185">Reference proteome</keyword>
<protein>
    <recommendedName>
        <fullName evidence="1">Trimethylguanosine synthase</fullName>
    </recommendedName>
    <alternativeName>
        <fullName evidence="7">Cap-specific guanine-N(2) methyltransferase</fullName>
    </alternativeName>
</protein>
<dbReference type="Pfam" id="PF09445">
    <property type="entry name" value="Methyltransf_15"/>
    <property type="match status" value="1"/>
</dbReference>
<feature type="compositionally biased region" description="Acidic residues" evidence="8">
    <location>
        <begin position="540"/>
        <end position="557"/>
    </location>
</feature>
<dbReference type="CDD" id="cd02440">
    <property type="entry name" value="AdoMet_MTases"/>
    <property type="match status" value="1"/>
</dbReference>
<dbReference type="PANTHER" id="PTHR14741">
    <property type="entry name" value="S-ADENOSYLMETHIONINE-DEPENDENT METHYLTRANSFERASE RELATED"/>
    <property type="match status" value="1"/>
</dbReference>
<evidence type="ECO:0000256" key="5">
    <source>
        <dbReference type="ARBA" id="ARBA00048763"/>
    </source>
</evidence>
<dbReference type="InterPro" id="IPR019012">
    <property type="entry name" value="RNA_cap_Gua-N2-MeTrfase"/>
</dbReference>
<dbReference type="OrthoDB" id="46901at2759"/>
<accession>A0A1E7FR43</accession>
<evidence type="ECO:0000256" key="4">
    <source>
        <dbReference type="ARBA" id="ARBA00048740"/>
    </source>
</evidence>
<dbReference type="GO" id="GO:0071164">
    <property type="term" value="F:RNA cap trimethylguanosine synthase activity"/>
    <property type="evidence" value="ECO:0007669"/>
    <property type="project" value="TreeGrafter"/>
</dbReference>
<dbReference type="AlphaFoldDB" id="A0A1E7FR43"/>
<evidence type="ECO:0000256" key="6">
    <source>
        <dbReference type="ARBA" id="ARBA00049075"/>
    </source>
</evidence>
<dbReference type="Proteomes" id="UP000095751">
    <property type="component" value="Unassembled WGS sequence"/>
</dbReference>
<feature type="compositionally biased region" description="Polar residues" evidence="8">
    <location>
        <begin position="522"/>
        <end position="538"/>
    </location>
</feature>
<proteinExistence type="inferred from homology"/>
<reference evidence="9 10" key="1">
    <citation type="submission" date="2016-09" db="EMBL/GenBank/DDBJ databases">
        <title>Extensive genetic diversity and differential bi-allelic expression allows diatom success in the polar Southern Ocean.</title>
        <authorList>
            <consortium name="DOE Joint Genome Institute"/>
            <person name="Mock T."/>
            <person name="Otillar R.P."/>
            <person name="Strauss J."/>
            <person name="Dupont C."/>
            <person name="Frickenhaus S."/>
            <person name="Maumus F."/>
            <person name="Mcmullan M."/>
            <person name="Sanges R."/>
            <person name="Schmutz J."/>
            <person name="Toseland A."/>
            <person name="Valas R."/>
            <person name="Veluchamy A."/>
            <person name="Ward B.J."/>
            <person name="Allen A."/>
            <person name="Barry K."/>
            <person name="Falciatore A."/>
            <person name="Ferrante M."/>
            <person name="Fortunato A.E."/>
            <person name="Gloeckner G."/>
            <person name="Gruber A."/>
            <person name="Hipkin R."/>
            <person name="Janech M."/>
            <person name="Kroth P."/>
            <person name="Leese F."/>
            <person name="Lindquist E."/>
            <person name="Lyon B.R."/>
            <person name="Martin J."/>
            <person name="Mayer C."/>
            <person name="Parker M."/>
            <person name="Quesneville H."/>
            <person name="Raymond J."/>
            <person name="Uhlig C."/>
            <person name="Valentin K.U."/>
            <person name="Worden A.Z."/>
            <person name="Armbrust E.V."/>
            <person name="Bowler C."/>
            <person name="Green B."/>
            <person name="Moulton V."/>
            <person name="Van Oosterhout C."/>
            <person name="Grigoriev I."/>
        </authorList>
    </citation>
    <scope>NUCLEOTIDE SEQUENCE [LARGE SCALE GENOMIC DNA]</scope>
    <source>
        <strain evidence="9 10">CCMP1102</strain>
    </source>
</reference>
<evidence type="ECO:0000256" key="7">
    <source>
        <dbReference type="ARBA" id="ARBA00049790"/>
    </source>
</evidence>
<comment type="catalytic activity">
    <reaction evidence="4">
        <text>a 5'-end (N(7)-methyl 5'-triphosphoguanosine)-ribonucleoside in snoRNA + S-adenosyl-L-methionine = a 5'-end (N(2),N(7)-dimethyl 5'-triphosphoguanosine)-ribonucleoside in snoRNA + S-adenosyl-L-homocysteine + H(+)</text>
        <dbReference type="Rhea" id="RHEA:78475"/>
        <dbReference type="Rhea" id="RHEA-COMP:19086"/>
        <dbReference type="Rhea" id="RHEA-COMP:19088"/>
        <dbReference type="ChEBI" id="CHEBI:15378"/>
        <dbReference type="ChEBI" id="CHEBI:57856"/>
        <dbReference type="ChEBI" id="CHEBI:59789"/>
        <dbReference type="ChEBI" id="CHEBI:156461"/>
        <dbReference type="ChEBI" id="CHEBI:172880"/>
    </reaction>
    <physiologicalReaction direction="left-to-right" evidence="4">
        <dbReference type="Rhea" id="RHEA:78476"/>
    </physiologicalReaction>
</comment>
<feature type="compositionally biased region" description="Acidic residues" evidence="8">
    <location>
        <begin position="462"/>
        <end position="472"/>
    </location>
</feature>
<evidence type="ECO:0000256" key="2">
    <source>
        <dbReference type="ARBA" id="ARBA00025783"/>
    </source>
</evidence>
<dbReference type="KEGG" id="fcy:FRACYDRAFT_234262"/>
<sequence>MIENPTPRMATTPTTATIKIASTTPLLLRILIDEISRDGGACLVTSLKDYIVAGHSKLSLLSSSSSIQSSSKCKKNTKRNKSQILNSLLIGSNIGKPRLLAFLESHPDIFNVDRTVIPHWVKLVVQEQVQHKKQDVDKDEDKDGEDEDEHEIRVRVYQKALYVLRKRQAKIDRRTQKSIDKNGNYNPAAACDDDDNGYDTENNNSVNTHWLLNQCCWNFHYYLRTSNFYINPILSGYDTPNDVKQVGSREWEDITLETFEQILLCPNNNSNKDKNSSTNTNTIANQIHVQDGRAYLKQQQRSDDNKNYYSNQLLEEGNNNKNVNDVVDDIKDDQNNNHHDNDNYDVSAANLSLMRQIDRTLTDIICEKDGGHQTSLQLLLHRYPYVKEILGGRDLWKLYQKYSTIPLYHHDNNSDNNNNNNHNHNDSNRTFFEAIIIFHVGPNLILRTKLQKTNRNIIVSDYDGDDDVDIDDDRNKDNHEERRMKVDEVGLYSVTSTKWGRAISNLMIQACQKTNLFEDRATSSNNSDKSLNHLTNSLPLEEEEEEEEEEGEDEDEERERKSASSSSSSGQSLRHTRMVIDLTASVGGMTLELARTNSFDRVLAFEIDKGRAALCKDNMKRHGFYNNKDNGVGHSIVEIRNEDSVQQIPFLPRRVCIVIDPPWGGYNYKQQVRRAQKEGGPVLKLGDAPLEDVLALIACHNSPCVVGLRLPINFIVQNLLNALTEKDEGIHFECITRRKISVQLFVILYFPSVESSNN</sequence>
<dbReference type="Gene3D" id="3.40.50.150">
    <property type="entry name" value="Vaccinia Virus protein VP39"/>
    <property type="match status" value="1"/>
</dbReference>
<evidence type="ECO:0000313" key="10">
    <source>
        <dbReference type="Proteomes" id="UP000095751"/>
    </source>
</evidence>
<dbReference type="PANTHER" id="PTHR14741:SF32">
    <property type="entry name" value="TRIMETHYLGUANOSINE SYNTHASE"/>
    <property type="match status" value="1"/>
</dbReference>
<evidence type="ECO:0000256" key="1">
    <source>
        <dbReference type="ARBA" id="ARBA00018517"/>
    </source>
</evidence>
<dbReference type="InterPro" id="IPR029063">
    <property type="entry name" value="SAM-dependent_MTases_sf"/>
</dbReference>
<dbReference type="InParanoid" id="A0A1E7FR43"/>
<evidence type="ECO:0000256" key="8">
    <source>
        <dbReference type="SAM" id="MobiDB-lite"/>
    </source>
</evidence>
<dbReference type="GO" id="GO:0005634">
    <property type="term" value="C:nucleus"/>
    <property type="evidence" value="ECO:0007669"/>
    <property type="project" value="TreeGrafter"/>
</dbReference>
<evidence type="ECO:0000256" key="3">
    <source>
        <dbReference type="ARBA" id="ARBA00047418"/>
    </source>
</evidence>
<comment type="similarity">
    <text evidence="2">Belongs to the methyltransferase superfamily. Trimethylguanosine synthase family.</text>
</comment>
<dbReference type="EMBL" id="KV784354">
    <property type="protein sequence ID" value="OEU20629.1"/>
    <property type="molecule type" value="Genomic_DNA"/>
</dbReference>
<feature type="region of interest" description="Disordered" evidence="8">
    <location>
        <begin position="461"/>
        <end position="481"/>
    </location>
</feature>
<comment type="catalytic activity">
    <reaction evidence="5">
        <text>a 5'-end (N(2),N(7)-dimethyl 5'-triphosphoguanosine)-ribonucleoside in snRNA + S-adenosyl-L-methionine = a 5'-end (N(2),N(2),N(7)-trimethyl 5'-triphosphoguanosine)-ribonucleoside in snRNA + S-adenosyl-L-homocysteine + H(+)</text>
        <dbReference type="Rhea" id="RHEA:78479"/>
        <dbReference type="Rhea" id="RHEA-COMP:19087"/>
        <dbReference type="Rhea" id="RHEA-COMP:19089"/>
        <dbReference type="ChEBI" id="CHEBI:15378"/>
        <dbReference type="ChEBI" id="CHEBI:57856"/>
        <dbReference type="ChEBI" id="CHEBI:59789"/>
        <dbReference type="ChEBI" id="CHEBI:167623"/>
        <dbReference type="ChEBI" id="CHEBI:172880"/>
    </reaction>
    <physiologicalReaction direction="left-to-right" evidence="5">
        <dbReference type="Rhea" id="RHEA:78480"/>
    </physiologicalReaction>
</comment>
<gene>
    <name evidence="9" type="ORF">FRACYDRAFT_234262</name>
</gene>
<organism evidence="9 10">
    <name type="scientific">Fragilariopsis cylindrus CCMP1102</name>
    <dbReference type="NCBI Taxonomy" id="635003"/>
    <lineage>
        <taxon>Eukaryota</taxon>
        <taxon>Sar</taxon>
        <taxon>Stramenopiles</taxon>
        <taxon>Ochrophyta</taxon>
        <taxon>Bacillariophyta</taxon>
        <taxon>Bacillariophyceae</taxon>
        <taxon>Bacillariophycidae</taxon>
        <taxon>Bacillariales</taxon>
        <taxon>Bacillariaceae</taxon>
        <taxon>Fragilariopsis</taxon>
    </lineage>
</organism>